<sequence>MSTNETDGSAFGRGVDRTPPTAAAELRRRMATSPAGFLRSAAWVPWKPEGAPEGGSIAHVIIRDLPFVPVFTDPEELAAGLPGTEGRPVPMSELVTALPEEFGIVVDPTSAEAANFLHADVLANMREQMHGGVPTEDGAGTDEA</sequence>
<dbReference type="EMBL" id="JABMCG010000105">
    <property type="protein sequence ID" value="NUU28494.1"/>
    <property type="molecule type" value="Genomic_DNA"/>
</dbReference>
<reference evidence="2 3" key="1">
    <citation type="submission" date="2020-05" db="EMBL/GenBank/DDBJ databases">
        <title>Genome Sequencing of Type Strains.</title>
        <authorList>
            <person name="Lemaire J.F."/>
            <person name="Inderbitzin P."/>
            <person name="Gregorio O.A."/>
            <person name="Collins S.B."/>
            <person name="Wespe N."/>
            <person name="Knight-Connoni V."/>
        </authorList>
    </citation>
    <scope>NUCLEOTIDE SEQUENCE [LARGE SCALE GENOMIC DNA]</scope>
    <source>
        <strain evidence="2 3">DSM 20512</strain>
    </source>
</reference>
<dbReference type="RefSeq" id="WP_144801648.1">
    <property type="nucleotide sequence ID" value="NZ_BAAAWP010000001.1"/>
</dbReference>
<proteinExistence type="predicted"/>
<feature type="domain" description="SseB protein N-terminal" evidence="1">
    <location>
        <begin position="37"/>
        <end position="118"/>
    </location>
</feature>
<comment type="caution">
    <text evidence="2">The sequence shown here is derived from an EMBL/GenBank/DDBJ whole genome shotgun (WGS) entry which is preliminary data.</text>
</comment>
<gene>
    <name evidence="2" type="ORF">HP467_10285</name>
</gene>
<protein>
    <submittedName>
        <fullName evidence="2">SseB family protein</fullName>
    </submittedName>
</protein>
<dbReference type="InterPro" id="IPR009839">
    <property type="entry name" value="SseB_N"/>
</dbReference>
<dbReference type="Pfam" id="PF07179">
    <property type="entry name" value="SseB"/>
    <property type="match status" value="1"/>
</dbReference>
<accession>A0A850DT27</accession>
<evidence type="ECO:0000313" key="3">
    <source>
        <dbReference type="Proteomes" id="UP000539146"/>
    </source>
</evidence>
<evidence type="ECO:0000259" key="1">
    <source>
        <dbReference type="Pfam" id="PF07179"/>
    </source>
</evidence>
<evidence type="ECO:0000313" key="2">
    <source>
        <dbReference type="EMBL" id="NUU28494.1"/>
    </source>
</evidence>
<name>A0A850DT27_9MICO</name>
<organism evidence="2 3">
    <name type="scientific">Curtobacterium citreum</name>
    <dbReference type="NCBI Taxonomy" id="2036"/>
    <lineage>
        <taxon>Bacteria</taxon>
        <taxon>Bacillati</taxon>
        <taxon>Actinomycetota</taxon>
        <taxon>Actinomycetes</taxon>
        <taxon>Micrococcales</taxon>
        <taxon>Microbacteriaceae</taxon>
        <taxon>Curtobacterium</taxon>
    </lineage>
</organism>
<dbReference type="AlphaFoldDB" id="A0A850DT27"/>
<dbReference type="Proteomes" id="UP000539146">
    <property type="component" value="Unassembled WGS sequence"/>
</dbReference>